<dbReference type="Proteomes" id="UP001638806">
    <property type="component" value="Unassembled WGS sequence"/>
</dbReference>
<name>A0ACC4DL98_PURLI</name>
<reference evidence="1" key="1">
    <citation type="submission" date="2024-12" db="EMBL/GenBank/DDBJ databases">
        <title>Comparative genomics and development of molecular markers within Purpureocillium lilacinum and among Purpureocillium species.</title>
        <authorList>
            <person name="Yeh Z.-Y."/>
            <person name="Ni N.-T."/>
            <person name="Lo P.-H."/>
            <person name="Mushyakhwo K."/>
            <person name="Lin C.-F."/>
            <person name="Nai Y.-S."/>
        </authorList>
    </citation>
    <scope>NUCLEOTIDE SEQUENCE</scope>
    <source>
        <strain evidence="1">NCHU-NPUST-175</strain>
    </source>
</reference>
<accession>A0ACC4DL98</accession>
<keyword evidence="2" id="KW-1185">Reference proteome</keyword>
<proteinExistence type="predicted"/>
<evidence type="ECO:0000313" key="2">
    <source>
        <dbReference type="Proteomes" id="UP001638806"/>
    </source>
</evidence>
<evidence type="ECO:0000313" key="1">
    <source>
        <dbReference type="EMBL" id="KAL3956778.1"/>
    </source>
</evidence>
<protein>
    <submittedName>
        <fullName evidence="1">Uncharacterized protein</fullName>
    </submittedName>
</protein>
<organism evidence="1 2">
    <name type="scientific">Purpureocillium lilacinum</name>
    <name type="common">Paecilomyces lilacinus</name>
    <dbReference type="NCBI Taxonomy" id="33203"/>
    <lineage>
        <taxon>Eukaryota</taxon>
        <taxon>Fungi</taxon>
        <taxon>Dikarya</taxon>
        <taxon>Ascomycota</taxon>
        <taxon>Pezizomycotina</taxon>
        <taxon>Sordariomycetes</taxon>
        <taxon>Hypocreomycetidae</taxon>
        <taxon>Hypocreales</taxon>
        <taxon>Ophiocordycipitaceae</taxon>
        <taxon>Purpureocillium</taxon>
    </lineage>
</organism>
<gene>
    <name evidence="1" type="ORF">ACCO45_009624</name>
</gene>
<comment type="caution">
    <text evidence="1">The sequence shown here is derived from an EMBL/GenBank/DDBJ whole genome shotgun (WGS) entry which is preliminary data.</text>
</comment>
<dbReference type="EMBL" id="JBGNUJ010000008">
    <property type="protein sequence ID" value="KAL3956778.1"/>
    <property type="molecule type" value="Genomic_DNA"/>
</dbReference>
<sequence>MPRTILLNNRLRSFESAAEEESNILLSIRHLSAAENLRNSLWDRRESIEAVVRYHLGLRRDDVCTVLPADSWIRGGFNLCVLVEVNSCGVAQRLVFRCPMPHKLAEHQYPGTIDEKVSCEVATYVWMQEYCADVRIPRLYAFGFNDGRHFTHVSKRPFYVRVYRGFQRWIRRLLHYPLLSNYHREASVPAIDTAYMLLEYIGPETGQMLSRTWALHMHDADRRARLFHGMSRIMLSLARLPQPRIGSFRFDTSDATISLSNRPLTCTMMLFENSGTPRTIQPHQLYRSTDSFASDMLTLHDAHLLHDPHAVRSVEDARERMAIRALLRTVMHYFISTDRRDGPYLLQLTDFHQSNIFVDDDWNLTCLIDLEWICALPVDMLSVPYWLTDCSIDGIIDDEYGVFDEARQAFLAIMDEEARRIPAEHDIDITSTMRHAWESKGVWFWACLRSINAWLFAFEDHILPKFSADKGLIGDLKQVSTFWHEQAEPVVRAKVDDEERYQAELRSLFNREEASRSERNRPSLDDECAPSIPYLHHLASGVSLALSVANPTRRADKATRGYGLTEIMSFAVRRPVANPSSSGGGAHGGHPTAPPPLPTTAPVLDFICLFTHDLRRKQKRWQDGRLKYHTFNRRVMVYDERGNFIGDAHWPPGAGDLDEGEELELDRGAAIVQVAECAGVREQDLSEVLDRRVRDVERRRAEREAKTTTTPGRTPRGATTDGPVAAGARAAPERQQQLQTHFQLNHRPLSAIVPSPGPLGRAAVPQESPFEARRRVEDENAGERPDADTQRGAKRRKVGMPSPPSKAGYAQSLFGTRLTLSGCPSSSAEAWARVRALKERTNLQGRSQELLDKGQRRERDMPDDEDVDVVMVERSTRETPGSSPHFTAPATRGTPRPAARTLGQASRKVHQEATSDEQQTSRVNATKPNARQALGSIRENRPPTRKLPISSTPVDLTGDDEVMEIDTPVPQEPARTRITSVPARKEKGKDLNHLPQPKPQEQQRERERHTGRSSSQDQDEAISRPKDPPAPPKEAGPRTELRIRARQRRGLLMVAERKQQVNRSHSSVTPDSSGVSVGAESLNRTAKLSEPPRAKRQRAEDTPEPEDFDVASEAEPAAPGADLDNASDVGRPGDGGAGPVFAESSSESDAPPVRRKVQRKKPNTIDTDKEASSVEGDERASDGSQGKPASPASSDQSIIAPARPTRSSRRRRRSPTPDPFDDDSDGASSPPRAKERKASRKKAQAVEPPEDKPAPSGPRITKMARKSVKSREIIGFVVRDNVVPASFAAATGRIGLGIPAPVPPTVGVAASSARASADIDITKVATAMETAGPAMHSGAGAGDSTARPMSKSNDSNGGVAPQTNKRPDITERAETVEQRAPKAASDSTNPPVQAQSHPEAAIEHTTRPSDAPPAAAETAKSAPTNQTTTSPEQSDTPAATAAPKPRIANPATRGRKAARKEDAAGQAPQTLVPLEPPAVILVRPRAVKVVADAPPETKKDAGGTGGAGMPGFSKANGGAWSRHAEDLLGMARPTGRR</sequence>